<proteinExistence type="predicted"/>
<dbReference type="InterPro" id="IPR002562">
    <property type="entry name" value="3'-5'_exonuclease_dom"/>
</dbReference>
<dbReference type="PANTHER" id="PTHR12124:SF68">
    <property type="entry name" value="PROTEIN RRP6-LIKE 3"/>
    <property type="match status" value="1"/>
</dbReference>
<dbReference type="GO" id="GO:0071039">
    <property type="term" value="P:nuclear polyadenylation-dependent CUT catabolic process"/>
    <property type="evidence" value="ECO:0007669"/>
    <property type="project" value="TreeGrafter"/>
</dbReference>
<dbReference type="GO" id="GO:0071051">
    <property type="term" value="P:poly(A)-dependent snoRNA 3'-end processing"/>
    <property type="evidence" value="ECO:0007669"/>
    <property type="project" value="TreeGrafter"/>
</dbReference>
<accession>A0AAV0R2G5</accession>
<dbReference type="PROSITE" id="PS50967">
    <property type="entry name" value="HRDC"/>
    <property type="match status" value="1"/>
</dbReference>
<dbReference type="AlphaFoldDB" id="A0AAV0R2G5"/>
<sequence>MEDKKSKIKIAVTLISLAAAAVTIAFTAAHYRRRRKTRSSCYLHAEGKPQFSFRRVLADNSFSHFKHLKRSSASSNEENGSNLHPYEQEIKALLEKPPVDFKLDSTGWNSKVSSSYVWVETESQLKELADLLSNERAFGVDTEQHSLRSFLGFTALIQISTRTEDYLLDTIALHDAMAVLRPVFADPNICKVFHGADNDVLWLQRDFHIYIVNLFDTAKACEVLSKPQKSLAYLLETYCGIYTNKLLQREDWRQRPLSAEMLEYAQTDAHYLLYIARCLIEELRQHDIDNSTSLDEKPHYVVEATRRSNMICMQVYTKEIDLYPGEAAASSILSRHFDVHEGSSTSSEKQDLVRRLCTWRELMARVHDESLRYVLPDQAVVSLAENVPTNLTELSQLIAHVDHDADPVNPNCFLPPLSSVVTSHLDDLFCLIQEKESKLDDIISIILQTCLGENGSCPLSIYNYALLANCDFKLTRRTVSKQNGIRGSKKASRKGSRARQHFVEKFSCKSPVYHNCRIFADDGRLLCYCDRRKLEWYLRRDLAKLVDDDPPAIMLLFEPKGRPEDEDNDFYIQSKRNICVSCGEGGHYLRYRVIPSCYRIHFPEHLKSHRSHDIVLLCVDCHEVAHAAAEKHKRKIAIEYGIPLFVRKVVDSKETPTAIPESASSMGNVEEEGVSPLQLRTAAMALLRHGKGMPPKRYDELRQVSEKIVVLSSDALSLQYGNWNRLSSVARARLVCCFPFRYKQIVMQYYGGREVSQEDLEKALMVGMSPHERRRFQKKRGASSKLPLGVLQAEQVNHYVSACKMEPLLLQKDQDFLAEKDADESMGMVSAATVAEKVNPDESDGSNRRDIDIENTDVIQSITASNGAGEDSIYSSKSNSKLSLLGHGPHGKQVVELIMKEEGEEGIGQFCQRWRQVFVEALNPRFLPGGWTVMHSGRRDFGEFSVYNPAKKVPGA</sequence>
<dbReference type="PANTHER" id="PTHR12124">
    <property type="entry name" value="POLYMYOSITIS/SCLERODERMA AUTOANTIGEN-RELATED"/>
    <property type="match status" value="1"/>
</dbReference>
<dbReference type="Gene3D" id="3.30.420.10">
    <property type="entry name" value="Ribonuclease H-like superfamily/Ribonuclease H"/>
    <property type="match status" value="1"/>
</dbReference>
<dbReference type="GO" id="GO:0071040">
    <property type="term" value="P:nuclear polyadenylation-dependent antisense transcript catabolic process"/>
    <property type="evidence" value="ECO:0007669"/>
    <property type="project" value="TreeGrafter"/>
</dbReference>
<dbReference type="GO" id="GO:0005730">
    <property type="term" value="C:nucleolus"/>
    <property type="evidence" value="ECO:0007669"/>
    <property type="project" value="TreeGrafter"/>
</dbReference>
<dbReference type="GO" id="GO:0071036">
    <property type="term" value="P:nuclear polyadenylation-dependent snoRNA catabolic process"/>
    <property type="evidence" value="ECO:0007669"/>
    <property type="project" value="TreeGrafter"/>
</dbReference>
<dbReference type="Pfam" id="PF00570">
    <property type="entry name" value="HRDC"/>
    <property type="match status" value="1"/>
</dbReference>
<dbReference type="GO" id="GO:0000176">
    <property type="term" value="C:nuclear exosome (RNase complex)"/>
    <property type="evidence" value="ECO:0007669"/>
    <property type="project" value="TreeGrafter"/>
</dbReference>
<name>A0AAV0R2G5_9ROSI</name>
<dbReference type="EMBL" id="CAMGYJ010000010">
    <property type="protein sequence ID" value="CAI0550647.1"/>
    <property type="molecule type" value="Genomic_DNA"/>
</dbReference>
<dbReference type="InterPro" id="IPR002121">
    <property type="entry name" value="HRDC_dom"/>
</dbReference>
<dbReference type="Gene3D" id="1.10.150.80">
    <property type="entry name" value="HRDC domain"/>
    <property type="match status" value="1"/>
</dbReference>
<dbReference type="GO" id="GO:0000166">
    <property type="term" value="F:nucleotide binding"/>
    <property type="evidence" value="ECO:0007669"/>
    <property type="project" value="InterPro"/>
</dbReference>
<dbReference type="InterPro" id="IPR044876">
    <property type="entry name" value="HRDC_dom_sf"/>
</dbReference>
<comment type="caution">
    <text evidence="2">The sequence shown here is derived from an EMBL/GenBank/DDBJ whole genome shotgun (WGS) entry which is preliminary data.</text>
</comment>
<dbReference type="SUPFAM" id="SSF47819">
    <property type="entry name" value="HRDC-like"/>
    <property type="match status" value="1"/>
</dbReference>
<dbReference type="GO" id="GO:0071044">
    <property type="term" value="P:histone mRNA catabolic process"/>
    <property type="evidence" value="ECO:0007669"/>
    <property type="project" value="TreeGrafter"/>
</dbReference>
<organism evidence="2 3">
    <name type="scientific">Linum tenue</name>
    <dbReference type="NCBI Taxonomy" id="586396"/>
    <lineage>
        <taxon>Eukaryota</taxon>
        <taxon>Viridiplantae</taxon>
        <taxon>Streptophyta</taxon>
        <taxon>Embryophyta</taxon>
        <taxon>Tracheophyta</taxon>
        <taxon>Spermatophyta</taxon>
        <taxon>Magnoliopsida</taxon>
        <taxon>eudicotyledons</taxon>
        <taxon>Gunneridae</taxon>
        <taxon>Pentapetalae</taxon>
        <taxon>rosids</taxon>
        <taxon>fabids</taxon>
        <taxon>Malpighiales</taxon>
        <taxon>Linaceae</taxon>
        <taxon>Linum</taxon>
    </lineage>
</organism>
<feature type="domain" description="HRDC" evidence="1">
    <location>
        <begin position="346"/>
        <end position="427"/>
    </location>
</feature>
<dbReference type="GO" id="GO:0071038">
    <property type="term" value="P:TRAMP-dependent tRNA surveillance pathway"/>
    <property type="evidence" value="ECO:0007669"/>
    <property type="project" value="TreeGrafter"/>
</dbReference>
<dbReference type="GO" id="GO:0000175">
    <property type="term" value="F:3'-5'-RNA exonuclease activity"/>
    <property type="evidence" value="ECO:0007669"/>
    <property type="project" value="InterPro"/>
</dbReference>
<dbReference type="SUPFAM" id="SSF53098">
    <property type="entry name" value="Ribonuclease H-like"/>
    <property type="match status" value="1"/>
</dbReference>
<dbReference type="GO" id="GO:0003727">
    <property type="term" value="F:single-stranded RNA binding"/>
    <property type="evidence" value="ECO:0007669"/>
    <property type="project" value="TreeGrafter"/>
</dbReference>
<dbReference type="FunFam" id="3.30.420.10:FF:000079">
    <property type="entry name" value="Polynucleotidyl transferase ribonuclease H fold protein with HRDC domain"/>
    <property type="match status" value="1"/>
</dbReference>
<gene>
    <name evidence="2" type="ORF">LITE_LOCUS45629</name>
</gene>
<protein>
    <recommendedName>
        <fullName evidence="1">HRDC domain-containing protein</fullName>
    </recommendedName>
</protein>
<evidence type="ECO:0000259" key="1">
    <source>
        <dbReference type="PROSITE" id="PS50967"/>
    </source>
</evidence>
<dbReference type="Pfam" id="PF01612">
    <property type="entry name" value="DNA_pol_A_exo1"/>
    <property type="match status" value="1"/>
</dbReference>
<keyword evidence="3" id="KW-1185">Reference proteome</keyword>
<dbReference type="InterPro" id="IPR036397">
    <property type="entry name" value="RNaseH_sf"/>
</dbReference>
<dbReference type="GO" id="GO:0071035">
    <property type="term" value="P:nuclear polyadenylation-dependent rRNA catabolic process"/>
    <property type="evidence" value="ECO:0007669"/>
    <property type="project" value="TreeGrafter"/>
</dbReference>
<reference evidence="2" key="1">
    <citation type="submission" date="2022-08" db="EMBL/GenBank/DDBJ databases">
        <authorList>
            <person name="Gutierrez-Valencia J."/>
        </authorList>
    </citation>
    <scope>NUCLEOTIDE SEQUENCE</scope>
</reference>
<dbReference type="Proteomes" id="UP001154282">
    <property type="component" value="Unassembled WGS sequence"/>
</dbReference>
<dbReference type="SMART" id="SM00474">
    <property type="entry name" value="35EXOc"/>
    <property type="match status" value="1"/>
</dbReference>
<dbReference type="InterPro" id="IPR012337">
    <property type="entry name" value="RNaseH-like_sf"/>
</dbReference>
<dbReference type="GO" id="GO:0071037">
    <property type="term" value="P:nuclear polyadenylation-dependent snRNA catabolic process"/>
    <property type="evidence" value="ECO:0007669"/>
    <property type="project" value="TreeGrafter"/>
</dbReference>
<dbReference type="InterPro" id="IPR045092">
    <property type="entry name" value="Rrp6-like"/>
</dbReference>
<dbReference type="InterPro" id="IPR010997">
    <property type="entry name" value="HRDC-like_sf"/>
</dbReference>
<evidence type="ECO:0000313" key="2">
    <source>
        <dbReference type="EMBL" id="CAI0550647.1"/>
    </source>
</evidence>
<dbReference type="GO" id="GO:0000467">
    <property type="term" value="P:exonucleolytic trimming to generate mature 3'-end of 5.8S rRNA from tricistronic rRNA transcript (SSU-rRNA, 5.8S rRNA, LSU-rRNA)"/>
    <property type="evidence" value="ECO:0007669"/>
    <property type="project" value="InterPro"/>
</dbReference>
<evidence type="ECO:0000313" key="3">
    <source>
        <dbReference type="Proteomes" id="UP001154282"/>
    </source>
</evidence>